<keyword evidence="3" id="KW-1185">Reference proteome</keyword>
<organism evidence="1 3">
    <name type="scientific">Rhizophagus clarus</name>
    <dbReference type="NCBI Taxonomy" id="94130"/>
    <lineage>
        <taxon>Eukaryota</taxon>
        <taxon>Fungi</taxon>
        <taxon>Fungi incertae sedis</taxon>
        <taxon>Mucoromycota</taxon>
        <taxon>Glomeromycotina</taxon>
        <taxon>Glomeromycetes</taxon>
        <taxon>Glomerales</taxon>
        <taxon>Glomeraceae</taxon>
        <taxon>Rhizophagus</taxon>
    </lineage>
</organism>
<dbReference type="EMBL" id="BLAL01000160">
    <property type="protein sequence ID" value="GES86390.1"/>
    <property type="molecule type" value="Genomic_DNA"/>
</dbReference>
<dbReference type="AlphaFoldDB" id="A0A2Z6SGX8"/>
<gene>
    <name evidence="2" type="ORF">RCL2_001344400</name>
    <name evidence="1" type="ORF">RclHR1_09150011</name>
</gene>
<reference evidence="2" key="2">
    <citation type="submission" date="2019-10" db="EMBL/GenBank/DDBJ databases">
        <title>Conservation and host-specific expression of non-tandemly repeated heterogenous ribosome RNA gene in arbuscular mycorrhizal fungi.</title>
        <authorList>
            <person name="Maeda T."/>
            <person name="Kobayashi Y."/>
            <person name="Nakagawa T."/>
            <person name="Ezawa T."/>
            <person name="Yamaguchi K."/>
            <person name="Bino T."/>
            <person name="Nishimoto Y."/>
            <person name="Shigenobu S."/>
            <person name="Kawaguchi M."/>
        </authorList>
    </citation>
    <scope>NUCLEOTIDE SEQUENCE</scope>
    <source>
        <strain evidence="2">HR1</strain>
    </source>
</reference>
<sequence length="89" mass="9961">MASSSTLAGPTMQSVASTIYSPRNHSSHYYCIPKIDNDDHRAVLYCLGSNYLHAGPWVSYFNSSNSVLLPYPEFRELYFNGLGLSYTQS</sequence>
<dbReference type="EMBL" id="BEXD01004332">
    <property type="protein sequence ID" value="GBC09840.1"/>
    <property type="molecule type" value="Genomic_DNA"/>
</dbReference>
<dbReference type="Proteomes" id="UP000615446">
    <property type="component" value="Unassembled WGS sequence"/>
</dbReference>
<reference evidence="1 3" key="1">
    <citation type="submission" date="2017-11" db="EMBL/GenBank/DDBJ databases">
        <title>The genome of Rhizophagus clarus HR1 reveals common genetic basis of auxotrophy among arbuscular mycorrhizal fungi.</title>
        <authorList>
            <person name="Kobayashi Y."/>
        </authorList>
    </citation>
    <scope>NUCLEOTIDE SEQUENCE [LARGE SCALE GENOMIC DNA]</scope>
    <source>
        <strain evidence="1 3">HR1</strain>
    </source>
</reference>
<comment type="caution">
    <text evidence="1">The sequence shown here is derived from an EMBL/GenBank/DDBJ whole genome shotgun (WGS) entry which is preliminary data.</text>
</comment>
<evidence type="ECO:0000313" key="2">
    <source>
        <dbReference type="EMBL" id="GES86390.1"/>
    </source>
</evidence>
<accession>A0A2Z6SGX8</accession>
<dbReference type="Proteomes" id="UP000247702">
    <property type="component" value="Unassembled WGS sequence"/>
</dbReference>
<evidence type="ECO:0000313" key="1">
    <source>
        <dbReference type="EMBL" id="GBC09840.1"/>
    </source>
</evidence>
<name>A0A2Z6SGX8_9GLOM</name>
<proteinExistence type="predicted"/>
<evidence type="ECO:0000313" key="3">
    <source>
        <dbReference type="Proteomes" id="UP000247702"/>
    </source>
</evidence>
<protein>
    <submittedName>
        <fullName evidence="1">Uncharacterized protein</fullName>
    </submittedName>
</protein>